<keyword evidence="8" id="KW-1185">Reference proteome</keyword>
<dbReference type="PROSITE" id="PS50111">
    <property type="entry name" value="CHEMOTAXIS_TRANSDUC_2"/>
    <property type="match status" value="1"/>
</dbReference>
<evidence type="ECO:0000256" key="1">
    <source>
        <dbReference type="ARBA" id="ARBA00022500"/>
    </source>
</evidence>
<keyword evidence="1" id="KW-0145">Chemotaxis</keyword>
<evidence type="ECO:0000259" key="5">
    <source>
        <dbReference type="PROSITE" id="PS50111"/>
    </source>
</evidence>
<dbReference type="Pfam" id="PF00015">
    <property type="entry name" value="MCPsignal"/>
    <property type="match status" value="1"/>
</dbReference>
<dbReference type="SUPFAM" id="SSF58104">
    <property type="entry name" value="Methyl-accepting chemotaxis protein (MCP) signaling domain"/>
    <property type="match status" value="1"/>
</dbReference>
<dbReference type="InterPro" id="IPR004089">
    <property type="entry name" value="MCPsignal_dom"/>
</dbReference>
<evidence type="ECO:0000256" key="3">
    <source>
        <dbReference type="PROSITE-ProRule" id="PRU00284"/>
    </source>
</evidence>
<evidence type="ECO:0000313" key="7">
    <source>
        <dbReference type="EMBL" id="MCW3787296.1"/>
    </source>
</evidence>
<keyword evidence="4" id="KW-0472">Membrane</keyword>
<dbReference type="SMART" id="SM00283">
    <property type="entry name" value="MA"/>
    <property type="match status" value="1"/>
</dbReference>
<dbReference type="PRINTS" id="PR00260">
    <property type="entry name" value="CHEMTRNSDUCR"/>
</dbReference>
<gene>
    <name evidence="7" type="ORF">OM075_12520</name>
</gene>
<keyword evidence="4" id="KW-1133">Transmembrane helix</keyword>
<organism evidence="7 8">
    <name type="scientific">Plebeiibacterium sediminum</name>
    <dbReference type="NCBI Taxonomy" id="2992112"/>
    <lineage>
        <taxon>Bacteria</taxon>
        <taxon>Pseudomonadati</taxon>
        <taxon>Bacteroidota</taxon>
        <taxon>Bacteroidia</taxon>
        <taxon>Marinilabiliales</taxon>
        <taxon>Marinilabiliaceae</taxon>
        <taxon>Plebeiibacterium</taxon>
    </lineage>
</organism>
<dbReference type="EMBL" id="JAPDPJ010000027">
    <property type="protein sequence ID" value="MCW3787296.1"/>
    <property type="molecule type" value="Genomic_DNA"/>
</dbReference>
<feature type="domain" description="Methyl-accepting transducer" evidence="5">
    <location>
        <begin position="243"/>
        <end position="458"/>
    </location>
</feature>
<name>A0AAE3M5G2_9BACT</name>
<dbReference type="GO" id="GO:0004888">
    <property type="term" value="F:transmembrane signaling receptor activity"/>
    <property type="evidence" value="ECO:0007669"/>
    <property type="project" value="InterPro"/>
</dbReference>
<evidence type="ECO:0000313" key="8">
    <source>
        <dbReference type="Proteomes" id="UP001209229"/>
    </source>
</evidence>
<proteinExistence type="inferred from homology"/>
<comment type="caution">
    <text evidence="7">The sequence shown here is derived from an EMBL/GenBank/DDBJ whole genome shotgun (WGS) entry which is preliminary data.</text>
</comment>
<dbReference type="Proteomes" id="UP001209229">
    <property type="component" value="Unassembled WGS sequence"/>
</dbReference>
<accession>A0AAE3M5G2</accession>
<keyword evidence="3" id="KW-0807">Transducer</keyword>
<dbReference type="GO" id="GO:0007165">
    <property type="term" value="P:signal transduction"/>
    <property type="evidence" value="ECO:0007669"/>
    <property type="project" value="UniProtKB-KW"/>
</dbReference>
<dbReference type="GO" id="GO:0006935">
    <property type="term" value="P:chemotaxis"/>
    <property type="evidence" value="ECO:0007669"/>
    <property type="project" value="UniProtKB-KW"/>
</dbReference>
<dbReference type="InterPro" id="IPR051310">
    <property type="entry name" value="MCP_chemotaxis"/>
</dbReference>
<feature type="domain" description="HAMP" evidence="6">
    <location>
        <begin position="183"/>
        <end position="238"/>
    </location>
</feature>
<dbReference type="Gene3D" id="1.10.287.950">
    <property type="entry name" value="Methyl-accepting chemotaxis protein"/>
    <property type="match status" value="1"/>
</dbReference>
<protein>
    <submittedName>
        <fullName evidence="7">Methyl-accepting chemotaxis protein</fullName>
    </submittedName>
</protein>
<sequence length="473" mass="52363">MALLVIMAMNGEFTKQNEKLIDQIHHRDLVYTEMSYNLEFKMDELHRMFQDAVAASDEDKLKETKGVMVKVDSLLNIVNDHEDTLVVEIKQHIKQYYDVAYKTSFLMINEGYNEEVVSGIQTMVAVHKNLDSSFQSLKGRSRDQIESSFDTILNYYSTTTLFISLTVIFMIIVSIIGILRMNKLIAKPIIDVANNLKTLAEGKLNTKFSTDLLQRRDEIGEIFKSYDYLVNKLVNVVNDINSSANVVTNASKDLESTAELTSDSATTQAASLEEISSSMEEMNATISANTENAAYVEKIATNLADDVEKVSYSSQESLNATMQIASRLKVIDDIAFQTNILALNAAVEAARAGAEGRGFSVVAAEVRKLAERSREAGVEINNIAKSTVKISTEANELLMKMVPEIANAAKLIQEIAAASIEQNNGVEQVNISIQGMNDSTQNNSLASDELSKKAEMLTEHANTLNKAISYFKL</sequence>
<dbReference type="GO" id="GO:0005886">
    <property type="term" value="C:plasma membrane"/>
    <property type="evidence" value="ECO:0007669"/>
    <property type="project" value="TreeGrafter"/>
</dbReference>
<dbReference type="PANTHER" id="PTHR43531:SF11">
    <property type="entry name" value="METHYL-ACCEPTING CHEMOTAXIS PROTEIN 3"/>
    <property type="match status" value="1"/>
</dbReference>
<comment type="similarity">
    <text evidence="2">Belongs to the methyl-accepting chemotaxis (MCP) protein family.</text>
</comment>
<evidence type="ECO:0000256" key="4">
    <source>
        <dbReference type="SAM" id="Phobius"/>
    </source>
</evidence>
<dbReference type="PANTHER" id="PTHR43531">
    <property type="entry name" value="PROTEIN ICFG"/>
    <property type="match status" value="1"/>
</dbReference>
<feature type="transmembrane region" description="Helical" evidence="4">
    <location>
        <begin position="155"/>
        <end position="179"/>
    </location>
</feature>
<dbReference type="AlphaFoldDB" id="A0AAE3M5G2"/>
<reference evidence="7" key="1">
    <citation type="submission" date="2022-10" db="EMBL/GenBank/DDBJ databases">
        <authorList>
            <person name="Yu W.X."/>
        </authorList>
    </citation>
    <scope>NUCLEOTIDE SEQUENCE</scope>
    <source>
        <strain evidence="7">AAT</strain>
    </source>
</reference>
<dbReference type="PROSITE" id="PS50885">
    <property type="entry name" value="HAMP"/>
    <property type="match status" value="1"/>
</dbReference>
<evidence type="ECO:0000259" key="6">
    <source>
        <dbReference type="PROSITE" id="PS50885"/>
    </source>
</evidence>
<dbReference type="InterPro" id="IPR004090">
    <property type="entry name" value="Chemotax_Me-accpt_rcpt"/>
</dbReference>
<dbReference type="InterPro" id="IPR003660">
    <property type="entry name" value="HAMP_dom"/>
</dbReference>
<evidence type="ECO:0000256" key="2">
    <source>
        <dbReference type="ARBA" id="ARBA00029447"/>
    </source>
</evidence>
<keyword evidence="4" id="KW-0812">Transmembrane</keyword>